<sequence length="442" mass="47852">MNIAIVILSSAVVVLGQQTGKNSPCNLGGRRPASPPSFLRNLTKEARNEYLTIVAKQNETIAAKKQEVLTWAQKYGIETKVQEYDSIMMDTQRQLKENVTNFTDDWNTVVEQYYSAMENEEQTPEEQRRSLRNLSDQFPVAYDVLQFALIRFKPDQFGSTQGDSVSVEWGPRIPNNDIIRIRPSSPPPSGVISPGGPPPLPDGGDPFAPLPPSDVTSPDGTPSQPNGDDLFPPLSPSGAISPGGPPPLPDGGDLFEHLLPSAVNNPDGSPLQPNEDYPFLPPPPSQTKVQEYDSIKMDTQTQLKGNVTNFTDDWNPVLQQYYSVMANDRQTPAEQRGPDLFGPTEGDSVSVEWGPRNPNDDVRRIRPSSSPPSGVINPGGPPPLPDGGDPFVPLPQSDVNNPGGTPSQPDEDYPFLPAPPSQVIRPGGPPPMPDGGVPRSPL</sequence>
<dbReference type="Pfam" id="PF02520">
    <property type="entry name" value="ANIS5_cation-bd"/>
    <property type="match status" value="1"/>
</dbReference>
<dbReference type="InterPro" id="IPR052823">
    <property type="entry name" value="SXP/RAL-2_related"/>
</dbReference>
<name>A0A7I4YJ73_HAECO</name>
<dbReference type="PANTHER" id="PTHR21593:SF27">
    <property type="entry name" value="PROTEIN CBG23956"/>
    <property type="match status" value="1"/>
</dbReference>
<evidence type="ECO:0000259" key="3">
    <source>
        <dbReference type="Pfam" id="PF02520"/>
    </source>
</evidence>
<keyword evidence="4" id="KW-1185">Reference proteome</keyword>
<feature type="chain" id="PRO_5029491118" evidence="2">
    <location>
        <begin position="17"/>
        <end position="442"/>
    </location>
</feature>
<dbReference type="PANTHER" id="PTHR21593">
    <property type="entry name" value="PRION-LIKE- Q/N-RICH -DOMAIN-BEARING PROTEIN PROTEIN"/>
    <property type="match status" value="1"/>
</dbReference>
<feature type="region of interest" description="Disordered" evidence="1">
    <location>
        <begin position="176"/>
        <end position="296"/>
    </location>
</feature>
<feature type="compositionally biased region" description="Polar residues" evidence="1">
    <location>
        <begin position="397"/>
        <end position="408"/>
    </location>
</feature>
<feature type="signal peptide" evidence="2">
    <location>
        <begin position="1"/>
        <end position="16"/>
    </location>
</feature>
<feature type="compositionally biased region" description="Pro residues" evidence="1">
    <location>
        <begin position="184"/>
        <end position="201"/>
    </location>
</feature>
<feature type="domain" description="SXP/RAL-2 family protein Ani s 5-like cation-binding" evidence="3">
    <location>
        <begin position="45"/>
        <end position="148"/>
    </location>
</feature>
<evidence type="ECO:0000313" key="5">
    <source>
        <dbReference type="WBParaSite" id="HCON_00097910-00001"/>
    </source>
</evidence>
<dbReference type="InterPro" id="IPR003677">
    <property type="entry name" value="ANIS5_cation-bd"/>
</dbReference>
<feature type="region of interest" description="Disordered" evidence="1">
    <location>
        <begin position="325"/>
        <end position="442"/>
    </location>
</feature>
<proteinExistence type="predicted"/>
<evidence type="ECO:0000256" key="2">
    <source>
        <dbReference type="SAM" id="SignalP"/>
    </source>
</evidence>
<reference evidence="5" key="1">
    <citation type="submission" date="2020-12" db="UniProtKB">
        <authorList>
            <consortium name="WormBaseParasite"/>
        </authorList>
    </citation>
    <scope>IDENTIFICATION</scope>
    <source>
        <strain evidence="5">MHco3</strain>
    </source>
</reference>
<keyword evidence="2" id="KW-0732">Signal</keyword>
<accession>A0A7I4YJ73</accession>
<protein>
    <submittedName>
        <fullName evidence="5">ANIS5_cation-bd domain-containing protein</fullName>
    </submittedName>
</protein>
<feature type="compositionally biased region" description="Low complexity" evidence="1">
    <location>
        <begin position="386"/>
        <end position="395"/>
    </location>
</feature>
<dbReference type="WBParaSite" id="HCON_00097910-00001">
    <property type="protein sequence ID" value="HCON_00097910-00001"/>
    <property type="gene ID" value="HCON_00097910"/>
</dbReference>
<dbReference type="Proteomes" id="UP000025227">
    <property type="component" value="Unplaced"/>
</dbReference>
<evidence type="ECO:0000256" key="1">
    <source>
        <dbReference type="SAM" id="MobiDB-lite"/>
    </source>
</evidence>
<dbReference type="OMA" id="NFTDDWN"/>
<dbReference type="AlphaFoldDB" id="A0A7I4YJ73"/>
<feature type="compositionally biased region" description="Polar residues" evidence="1">
    <location>
        <begin position="214"/>
        <end position="226"/>
    </location>
</feature>
<dbReference type="OrthoDB" id="5867022at2759"/>
<organism evidence="4 5">
    <name type="scientific">Haemonchus contortus</name>
    <name type="common">Barber pole worm</name>
    <dbReference type="NCBI Taxonomy" id="6289"/>
    <lineage>
        <taxon>Eukaryota</taxon>
        <taxon>Metazoa</taxon>
        <taxon>Ecdysozoa</taxon>
        <taxon>Nematoda</taxon>
        <taxon>Chromadorea</taxon>
        <taxon>Rhabditida</taxon>
        <taxon>Rhabditina</taxon>
        <taxon>Rhabditomorpha</taxon>
        <taxon>Strongyloidea</taxon>
        <taxon>Trichostrongylidae</taxon>
        <taxon>Haemonchus</taxon>
    </lineage>
</organism>
<evidence type="ECO:0000313" key="4">
    <source>
        <dbReference type="Proteomes" id="UP000025227"/>
    </source>
</evidence>